<evidence type="ECO:0000256" key="8">
    <source>
        <dbReference type="ARBA" id="ARBA00022898"/>
    </source>
</evidence>
<keyword evidence="6 13" id="KW-0808">Transferase</keyword>
<dbReference type="NCBIfam" id="TIGR00858">
    <property type="entry name" value="bioF"/>
    <property type="match status" value="1"/>
</dbReference>
<dbReference type="InterPro" id="IPR015424">
    <property type="entry name" value="PyrdxlP-dep_Trfase"/>
</dbReference>
<comment type="subunit">
    <text evidence="4">Homodimer.</text>
</comment>
<dbReference type="EC" id="2.3.1.47" evidence="5"/>
<evidence type="ECO:0000256" key="4">
    <source>
        <dbReference type="ARBA" id="ARBA00011738"/>
    </source>
</evidence>
<accession>A0A3B0ZAP7</accession>
<dbReference type="CDD" id="cd06454">
    <property type="entry name" value="KBL_like"/>
    <property type="match status" value="1"/>
</dbReference>
<dbReference type="HAMAP" id="MF_01693">
    <property type="entry name" value="BioF_aminotrans_2"/>
    <property type="match status" value="1"/>
</dbReference>
<organism evidence="13">
    <name type="scientific">hydrothermal vent metagenome</name>
    <dbReference type="NCBI Taxonomy" id="652676"/>
    <lineage>
        <taxon>unclassified sequences</taxon>
        <taxon>metagenomes</taxon>
        <taxon>ecological metagenomes</taxon>
    </lineage>
</organism>
<evidence type="ECO:0000256" key="7">
    <source>
        <dbReference type="ARBA" id="ARBA00022756"/>
    </source>
</evidence>
<evidence type="ECO:0000256" key="6">
    <source>
        <dbReference type="ARBA" id="ARBA00022679"/>
    </source>
</evidence>
<dbReference type="InterPro" id="IPR015422">
    <property type="entry name" value="PyrdxlP-dep_Trfase_small"/>
</dbReference>
<dbReference type="PANTHER" id="PTHR13693:SF100">
    <property type="entry name" value="8-AMINO-7-OXONONANOATE SYNTHASE"/>
    <property type="match status" value="1"/>
</dbReference>
<dbReference type="Gene3D" id="3.40.640.10">
    <property type="entry name" value="Type I PLP-dependent aspartate aminotransferase-like (Major domain)"/>
    <property type="match status" value="1"/>
</dbReference>
<dbReference type="InterPro" id="IPR015421">
    <property type="entry name" value="PyrdxlP-dep_Trfase_major"/>
</dbReference>
<dbReference type="InterPro" id="IPR001917">
    <property type="entry name" value="Aminotrans_II_pyridoxalP_BS"/>
</dbReference>
<comment type="pathway">
    <text evidence="2">Cofactor biosynthesis; biotin biosynthesis.</text>
</comment>
<dbReference type="UniPathway" id="UPA00078"/>
<evidence type="ECO:0000256" key="2">
    <source>
        <dbReference type="ARBA" id="ARBA00004746"/>
    </source>
</evidence>
<comment type="cofactor">
    <cofactor evidence="1">
        <name>pyridoxal 5'-phosphate</name>
        <dbReference type="ChEBI" id="CHEBI:597326"/>
    </cofactor>
</comment>
<dbReference type="GO" id="GO:0009102">
    <property type="term" value="P:biotin biosynthetic process"/>
    <property type="evidence" value="ECO:0007669"/>
    <property type="project" value="UniProtKB-UniPathway"/>
</dbReference>
<gene>
    <name evidence="13" type="ORF">MNBD_GAMMA17-695</name>
</gene>
<dbReference type="EMBL" id="UOFQ01000194">
    <property type="protein sequence ID" value="VAW90475.1"/>
    <property type="molecule type" value="Genomic_DNA"/>
</dbReference>
<evidence type="ECO:0000256" key="10">
    <source>
        <dbReference type="ARBA" id="ARBA00033381"/>
    </source>
</evidence>
<keyword evidence="7" id="KW-0093">Biotin biosynthesis</keyword>
<evidence type="ECO:0000256" key="1">
    <source>
        <dbReference type="ARBA" id="ARBA00001933"/>
    </source>
</evidence>
<reference evidence="13" key="1">
    <citation type="submission" date="2018-06" db="EMBL/GenBank/DDBJ databases">
        <authorList>
            <person name="Zhirakovskaya E."/>
        </authorList>
    </citation>
    <scope>NUCLEOTIDE SEQUENCE</scope>
</reference>
<keyword evidence="13" id="KW-0012">Acyltransferase</keyword>
<dbReference type="GO" id="GO:0008710">
    <property type="term" value="F:8-amino-7-oxononanoate synthase activity"/>
    <property type="evidence" value="ECO:0007669"/>
    <property type="project" value="UniProtKB-EC"/>
</dbReference>
<dbReference type="GO" id="GO:0030170">
    <property type="term" value="F:pyridoxal phosphate binding"/>
    <property type="evidence" value="ECO:0007669"/>
    <property type="project" value="InterPro"/>
</dbReference>
<evidence type="ECO:0000256" key="9">
    <source>
        <dbReference type="ARBA" id="ARBA00032610"/>
    </source>
</evidence>
<feature type="domain" description="Aminotransferase class I/classII large" evidence="12">
    <location>
        <begin position="43"/>
        <end position="383"/>
    </location>
</feature>
<dbReference type="InterPro" id="IPR022834">
    <property type="entry name" value="AONS_Proteobacteria"/>
</dbReference>
<comment type="similarity">
    <text evidence="3">Belongs to the class-II pyridoxal-phosphate-dependent aminotransferase family. BioF subfamily.</text>
</comment>
<dbReference type="AlphaFoldDB" id="A0A3B0ZAP7"/>
<evidence type="ECO:0000256" key="11">
    <source>
        <dbReference type="ARBA" id="ARBA00047715"/>
    </source>
</evidence>
<name>A0A3B0ZAP7_9ZZZZ</name>
<evidence type="ECO:0000259" key="12">
    <source>
        <dbReference type="Pfam" id="PF00155"/>
    </source>
</evidence>
<dbReference type="Pfam" id="PF00155">
    <property type="entry name" value="Aminotran_1_2"/>
    <property type="match status" value="1"/>
</dbReference>
<dbReference type="PANTHER" id="PTHR13693">
    <property type="entry name" value="CLASS II AMINOTRANSFERASE/8-AMINO-7-OXONONANOATE SYNTHASE"/>
    <property type="match status" value="1"/>
</dbReference>
<dbReference type="InterPro" id="IPR004723">
    <property type="entry name" value="AONS_Archaea/Proteobacteria"/>
</dbReference>
<dbReference type="PROSITE" id="PS00599">
    <property type="entry name" value="AA_TRANSFER_CLASS_2"/>
    <property type="match status" value="1"/>
</dbReference>
<evidence type="ECO:0000256" key="3">
    <source>
        <dbReference type="ARBA" id="ARBA00010008"/>
    </source>
</evidence>
<keyword evidence="8" id="KW-0663">Pyridoxal phosphate</keyword>
<evidence type="ECO:0000256" key="5">
    <source>
        <dbReference type="ARBA" id="ARBA00013187"/>
    </source>
</evidence>
<protein>
    <recommendedName>
        <fullName evidence="5">8-amino-7-oxononanoate synthase</fullName>
        <ecNumber evidence="5">2.3.1.47</ecNumber>
    </recommendedName>
    <alternativeName>
        <fullName evidence="9">7-keto-8-amino-pelargonic acid synthase</fullName>
    </alternativeName>
    <alternativeName>
        <fullName evidence="10">8-amino-7-ketopelargonate synthase</fullName>
    </alternativeName>
</protein>
<evidence type="ECO:0000313" key="13">
    <source>
        <dbReference type="EMBL" id="VAW90475.1"/>
    </source>
</evidence>
<dbReference type="InterPro" id="IPR004839">
    <property type="entry name" value="Aminotransferase_I/II_large"/>
</dbReference>
<dbReference type="InterPro" id="IPR050087">
    <property type="entry name" value="AON_synthase_class-II"/>
</dbReference>
<dbReference type="SUPFAM" id="SSF53383">
    <property type="entry name" value="PLP-dependent transferases"/>
    <property type="match status" value="1"/>
</dbReference>
<comment type="catalytic activity">
    <reaction evidence="11">
        <text>6-carboxyhexanoyl-[ACP] + L-alanine + H(+) = (8S)-8-amino-7-oxononanoate + holo-[ACP] + CO2</text>
        <dbReference type="Rhea" id="RHEA:42288"/>
        <dbReference type="Rhea" id="RHEA-COMP:9685"/>
        <dbReference type="Rhea" id="RHEA-COMP:9955"/>
        <dbReference type="ChEBI" id="CHEBI:15378"/>
        <dbReference type="ChEBI" id="CHEBI:16526"/>
        <dbReference type="ChEBI" id="CHEBI:57972"/>
        <dbReference type="ChEBI" id="CHEBI:64479"/>
        <dbReference type="ChEBI" id="CHEBI:78846"/>
        <dbReference type="ChEBI" id="CHEBI:149468"/>
        <dbReference type="EC" id="2.3.1.47"/>
    </reaction>
</comment>
<sequence>MAFDLTARLTSGLAQQKEQFLYRSRKVIDSPQGVELQCDGKPLLSFCSNDYLGLANHPALINALKEGAERYGVGSGASHLVTGHSHAHHALEEALAEFTQRPRALLFSSGYMANLGTISAVSGKQDVIHEDRLNHASLIDAAKFSGATMRRYPHNNIEALNKRLEKSNDDHPFIITDGVFSMDGDIAPLPQLTTTATRHNATLMIDDAHGIGVIGEHGRGTIEHYGLNNDNVPILVGTLGKAFGTAGAFVAGSDELIETLIQRARTYTYTTALPPAIAHATLTSLKLIAIEAWRREHLQILIKRFRSGAQQLGLNLMPSTTPIQPLLIGDSGEAIRISTALQQQGVLISAIRPPTVADGTARLRITFSANHCEQHIEQLLSALDSVIKHDDK</sequence>
<proteinExistence type="inferred from homology"/>
<dbReference type="Gene3D" id="3.90.1150.10">
    <property type="entry name" value="Aspartate Aminotransferase, domain 1"/>
    <property type="match status" value="1"/>
</dbReference>